<dbReference type="InterPro" id="IPR002018">
    <property type="entry name" value="CarbesteraseB"/>
</dbReference>
<organism evidence="5 6">
    <name type="scientific">Mycena sanguinolenta</name>
    <dbReference type="NCBI Taxonomy" id="230812"/>
    <lineage>
        <taxon>Eukaryota</taxon>
        <taxon>Fungi</taxon>
        <taxon>Dikarya</taxon>
        <taxon>Basidiomycota</taxon>
        <taxon>Agaricomycotina</taxon>
        <taxon>Agaricomycetes</taxon>
        <taxon>Agaricomycetidae</taxon>
        <taxon>Agaricales</taxon>
        <taxon>Marasmiineae</taxon>
        <taxon>Mycenaceae</taxon>
        <taxon>Mycena</taxon>
    </lineage>
</organism>
<dbReference type="Proteomes" id="UP000623467">
    <property type="component" value="Unassembled WGS sequence"/>
</dbReference>
<dbReference type="PANTHER" id="PTHR11559">
    <property type="entry name" value="CARBOXYLESTERASE"/>
    <property type="match status" value="1"/>
</dbReference>
<proteinExistence type="inferred from homology"/>
<dbReference type="Pfam" id="PF00135">
    <property type="entry name" value="COesterase"/>
    <property type="match status" value="1"/>
</dbReference>
<accession>A0A8H6ZD41</accession>
<evidence type="ECO:0000256" key="2">
    <source>
        <dbReference type="ARBA" id="ARBA00022801"/>
    </source>
</evidence>
<dbReference type="OrthoDB" id="408631at2759"/>
<dbReference type="EC" id="3.1.1.-" evidence="3"/>
<evidence type="ECO:0000259" key="4">
    <source>
        <dbReference type="Pfam" id="PF00135"/>
    </source>
</evidence>
<dbReference type="InterPro" id="IPR050309">
    <property type="entry name" value="Type-B_Carboxylest/Lipase"/>
</dbReference>
<dbReference type="GO" id="GO:0016787">
    <property type="term" value="F:hydrolase activity"/>
    <property type="evidence" value="ECO:0007669"/>
    <property type="project" value="UniProtKB-KW"/>
</dbReference>
<reference evidence="5" key="1">
    <citation type="submission" date="2020-05" db="EMBL/GenBank/DDBJ databases">
        <title>Mycena genomes resolve the evolution of fungal bioluminescence.</title>
        <authorList>
            <person name="Tsai I.J."/>
        </authorList>
    </citation>
    <scope>NUCLEOTIDE SEQUENCE</scope>
    <source>
        <strain evidence="5">160909Yilan</strain>
    </source>
</reference>
<name>A0A8H6ZD41_9AGAR</name>
<dbReference type="AlphaFoldDB" id="A0A8H6ZD41"/>
<evidence type="ECO:0000313" key="5">
    <source>
        <dbReference type="EMBL" id="KAF7375452.1"/>
    </source>
</evidence>
<keyword evidence="3" id="KW-0732">Signal</keyword>
<keyword evidence="2 3" id="KW-0378">Hydrolase</keyword>
<evidence type="ECO:0000256" key="3">
    <source>
        <dbReference type="RuleBase" id="RU361235"/>
    </source>
</evidence>
<comment type="similarity">
    <text evidence="1 3">Belongs to the type-B carboxylesterase/lipase family.</text>
</comment>
<dbReference type="InterPro" id="IPR029058">
    <property type="entry name" value="AB_hydrolase_fold"/>
</dbReference>
<dbReference type="InterPro" id="IPR019826">
    <property type="entry name" value="Carboxylesterase_B_AS"/>
</dbReference>
<evidence type="ECO:0000313" key="6">
    <source>
        <dbReference type="Proteomes" id="UP000623467"/>
    </source>
</evidence>
<dbReference type="PROSITE" id="PS00941">
    <property type="entry name" value="CARBOXYLESTERASE_B_2"/>
    <property type="match status" value="1"/>
</dbReference>
<comment type="caution">
    <text evidence="5">The sequence shown here is derived from an EMBL/GenBank/DDBJ whole genome shotgun (WGS) entry which is preliminary data.</text>
</comment>
<feature type="domain" description="Carboxylesterase type B" evidence="4">
    <location>
        <begin position="25"/>
        <end position="341"/>
    </location>
</feature>
<dbReference type="SUPFAM" id="SSF53474">
    <property type="entry name" value="alpha/beta-Hydrolases"/>
    <property type="match status" value="1"/>
</dbReference>
<protein>
    <recommendedName>
        <fullName evidence="3">Carboxylic ester hydrolase</fullName>
        <ecNumber evidence="3">3.1.1.-</ecNumber>
    </recommendedName>
</protein>
<gene>
    <name evidence="5" type="ORF">MSAN_00433100</name>
</gene>
<keyword evidence="6" id="KW-1185">Reference proteome</keyword>
<feature type="chain" id="PRO_5034674771" description="Carboxylic ester hydrolase" evidence="3">
    <location>
        <begin position="25"/>
        <end position="512"/>
    </location>
</feature>
<feature type="signal peptide" evidence="3">
    <location>
        <begin position="1"/>
        <end position="24"/>
    </location>
</feature>
<dbReference type="EMBL" id="JACAZH010000002">
    <property type="protein sequence ID" value="KAF7375452.1"/>
    <property type="molecule type" value="Genomic_DNA"/>
</dbReference>
<dbReference type="Gene3D" id="3.40.50.1820">
    <property type="entry name" value="alpha/beta hydrolase"/>
    <property type="match status" value="1"/>
</dbReference>
<sequence>MAAHLFRTIAGTLLLAASLAGAQSSPIVDLGYAQYQGAVNPANNIAHFLGIRYAAAPLGDLRFRAPQPPVNMTGVQQATTEPNECFQAGDGASPTNPFETRATQVIATEDCLFLNVYYPSNAAGAPPSELPTLVWIHGGGYVAGAASTFNGEDIINQSFLPGTAVKENGALNAGLLDQDFALRWVNQHITKFGGDPSKVTIWGESAGAGSVLQHVVANGGRTEPQLFRGAITSSTFLPSQYQFNDRIPELLFSEVVAQTNCTSATDALTCLRGVDPTTLQTVNTNINAAGFFGTFVMVPVIDGVFITQRPTLSLLEGKVNGQALLSVTNTFEGTIFVNQNVVVTAAQYSLDLFPDFGTAQADTVGALYANDGNELFQVNAIQGESIFICPTYYLLNAFPGRSFKGEFAIPPGLHGNDVAYYFPGGVAPPFNNTQFINAFAQSFTSFIINQNPNVKVDPTTITPLWNTFDILHTEMLFNKTVDNEPVVHAITTSNALLQRCAFWDSVGNLTGQ</sequence>
<dbReference type="InterPro" id="IPR019819">
    <property type="entry name" value="Carboxylesterase_B_CS"/>
</dbReference>
<evidence type="ECO:0000256" key="1">
    <source>
        <dbReference type="ARBA" id="ARBA00005964"/>
    </source>
</evidence>
<dbReference type="PROSITE" id="PS00122">
    <property type="entry name" value="CARBOXYLESTERASE_B_1"/>
    <property type="match status" value="1"/>
</dbReference>